<organism evidence="2 3">
    <name type="scientific">Aldrovandia affinis</name>
    <dbReference type="NCBI Taxonomy" id="143900"/>
    <lineage>
        <taxon>Eukaryota</taxon>
        <taxon>Metazoa</taxon>
        <taxon>Chordata</taxon>
        <taxon>Craniata</taxon>
        <taxon>Vertebrata</taxon>
        <taxon>Euteleostomi</taxon>
        <taxon>Actinopterygii</taxon>
        <taxon>Neopterygii</taxon>
        <taxon>Teleostei</taxon>
        <taxon>Notacanthiformes</taxon>
        <taxon>Halosauridae</taxon>
        <taxon>Aldrovandia</taxon>
    </lineage>
</organism>
<gene>
    <name evidence="2" type="ORF">AAFF_G00378670</name>
</gene>
<dbReference type="AlphaFoldDB" id="A0AAD7WLX5"/>
<evidence type="ECO:0000256" key="1">
    <source>
        <dbReference type="SAM" id="MobiDB-lite"/>
    </source>
</evidence>
<dbReference type="EMBL" id="JAINUG010000069">
    <property type="protein sequence ID" value="KAJ8401550.1"/>
    <property type="molecule type" value="Genomic_DNA"/>
</dbReference>
<proteinExistence type="predicted"/>
<dbReference type="Proteomes" id="UP001221898">
    <property type="component" value="Unassembled WGS sequence"/>
</dbReference>
<sequence length="145" mass="15611">MPCERAAEQTIQLAWICWPTGVPQWTSPTPGSPLAPPPSHSTPPPRGNTGPGGPTAEQPQPARTVCHPSPPAQRLGAEEKVKEMAAAGVIEPSSSPWAAPAVLVRKKNGEWHFCIDYRRLNAVMRKDAYPLPRIDEALDHIVGSS</sequence>
<evidence type="ECO:0000313" key="3">
    <source>
        <dbReference type="Proteomes" id="UP001221898"/>
    </source>
</evidence>
<keyword evidence="3" id="KW-1185">Reference proteome</keyword>
<dbReference type="Gene3D" id="3.10.10.10">
    <property type="entry name" value="HIV Type 1 Reverse Transcriptase, subunit A, domain 1"/>
    <property type="match status" value="1"/>
</dbReference>
<dbReference type="InterPro" id="IPR053134">
    <property type="entry name" value="RNA-dir_DNA_polymerase"/>
</dbReference>
<feature type="region of interest" description="Disordered" evidence="1">
    <location>
        <begin position="26"/>
        <end position="80"/>
    </location>
</feature>
<dbReference type="PANTHER" id="PTHR24559:SF444">
    <property type="entry name" value="REVERSE TRANSCRIPTASE DOMAIN-CONTAINING PROTEIN"/>
    <property type="match status" value="1"/>
</dbReference>
<name>A0AAD7WLX5_9TELE</name>
<accession>A0AAD7WLX5</accession>
<comment type="caution">
    <text evidence="2">The sequence shown here is derived from an EMBL/GenBank/DDBJ whole genome shotgun (WGS) entry which is preliminary data.</text>
</comment>
<evidence type="ECO:0000313" key="2">
    <source>
        <dbReference type="EMBL" id="KAJ8401550.1"/>
    </source>
</evidence>
<dbReference type="SUPFAM" id="SSF56672">
    <property type="entry name" value="DNA/RNA polymerases"/>
    <property type="match status" value="1"/>
</dbReference>
<feature type="compositionally biased region" description="Pro residues" evidence="1">
    <location>
        <begin position="30"/>
        <end position="46"/>
    </location>
</feature>
<reference evidence="2" key="1">
    <citation type="journal article" date="2023" name="Science">
        <title>Genome structures resolve the early diversification of teleost fishes.</title>
        <authorList>
            <person name="Parey E."/>
            <person name="Louis A."/>
            <person name="Montfort J."/>
            <person name="Bouchez O."/>
            <person name="Roques C."/>
            <person name="Iampietro C."/>
            <person name="Lluch J."/>
            <person name="Castinel A."/>
            <person name="Donnadieu C."/>
            <person name="Desvignes T."/>
            <person name="Floi Bucao C."/>
            <person name="Jouanno E."/>
            <person name="Wen M."/>
            <person name="Mejri S."/>
            <person name="Dirks R."/>
            <person name="Jansen H."/>
            <person name="Henkel C."/>
            <person name="Chen W.J."/>
            <person name="Zahm M."/>
            <person name="Cabau C."/>
            <person name="Klopp C."/>
            <person name="Thompson A.W."/>
            <person name="Robinson-Rechavi M."/>
            <person name="Braasch I."/>
            <person name="Lecointre G."/>
            <person name="Bobe J."/>
            <person name="Postlethwait J.H."/>
            <person name="Berthelot C."/>
            <person name="Roest Crollius H."/>
            <person name="Guiguen Y."/>
        </authorList>
    </citation>
    <scope>NUCLEOTIDE SEQUENCE</scope>
    <source>
        <strain evidence="2">NC1722</strain>
    </source>
</reference>
<protein>
    <recommendedName>
        <fullName evidence="4">Transposon Ty3-I Gag-Pol polyprotein</fullName>
    </recommendedName>
</protein>
<dbReference type="PANTHER" id="PTHR24559">
    <property type="entry name" value="TRANSPOSON TY3-I GAG-POL POLYPROTEIN"/>
    <property type="match status" value="1"/>
</dbReference>
<evidence type="ECO:0008006" key="4">
    <source>
        <dbReference type="Google" id="ProtNLM"/>
    </source>
</evidence>
<dbReference type="InterPro" id="IPR043502">
    <property type="entry name" value="DNA/RNA_pol_sf"/>
</dbReference>